<gene>
    <name evidence="4" type="ORF">H1R20_g6113</name>
</gene>
<name>A0A9W8MGC9_9AGAR</name>
<dbReference type="SUPFAM" id="SSF56112">
    <property type="entry name" value="Protein kinase-like (PK-like)"/>
    <property type="match status" value="1"/>
</dbReference>
<dbReference type="InterPro" id="IPR011009">
    <property type="entry name" value="Kinase-like_dom_sf"/>
</dbReference>
<evidence type="ECO:0000313" key="5">
    <source>
        <dbReference type="Proteomes" id="UP001140091"/>
    </source>
</evidence>
<dbReference type="Gene3D" id="1.10.510.10">
    <property type="entry name" value="Transferase(Phosphotransferase) domain 1"/>
    <property type="match status" value="1"/>
</dbReference>
<protein>
    <recommendedName>
        <fullName evidence="3">Fungal-type protein kinase domain-containing protein</fullName>
    </recommendedName>
</protein>
<feature type="chain" id="PRO_5040855990" description="Fungal-type protein kinase domain-containing protein" evidence="2">
    <location>
        <begin position="23"/>
        <end position="525"/>
    </location>
</feature>
<dbReference type="EMBL" id="JANBPK010000814">
    <property type="protein sequence ID" value="KAJ2930980.1"/>
    <property type="molecule type" value="Genomic_DNA"/>
</dbReference>
<feature type="region of interest" description="Disordered" evidence="1">
    <location>
        <begin position="471"/>
        <end position="525"/>
    </location>
</feature>
<keyword evidence="5" id="KW-1185">Reference proteome</keyword>
<feature type="signal peptide" evidence="2">
    <location>
        <begin position="1"/>
        <end position="22"/>
    </location>
</feature>
<evidence type="ECO:0000256" key="2">
    <source>
        <dbReference type="SAM" id="SignalP"/>
    </source>
</evidence>
<dbReference type="AlphaFoldDB" id="A0A9W8MGC9"/>
<dbReference type="Proteomes" id="UP001140091">
    <property type="component" value="Unassembled WGS sequence"/>
</dbReference>
<sequence length="525" mass="58579">MAPIWTTISVLISIVVTDAVFATLNCDGLDHHVQIRPPQEPTSTKLKHTKKKGAKIAMKYVYEFLDKVNGSRFFSTTDSSISDYRTVAVAGRNTRVFRVIEVEKRGTNWREKGSTEPIVPKVMGLDANRCTERQIQGQLFTDIQSFCGNPDRKSDDRLHSFADLEAAGIIQAFKAELQDKEGTPVDYLPTVGDAFTVLGQCVVALRLMFCAGWVHRDISVGNVLALQDANGGWKLKLADLEYAKAFKDGSPPTTDPKTGTPYFMAHEILSRDYVRDGTQRVQKRTLKEKKAQQERRKHINIADSPSEEYPLRYNFQHDLESVFWIALWIITARIDHTPSIRHANLIFTSTTHLSMPVDRRRAFDRHININGTLSECLLEPLLPLVGFLEDVRDDLYAAAFSRGEKVAWQDKKSYSFIHAQMSIYFAWTPEDTHGWGDVPLALPDSKILPPAPENAAEAAGVLSASCSSMGPPTLPVGRVEQGHGAKSLARGTSNKHSRPGEDQDQPEGSFNCSRKRGRSADREGV</sequence>
<evidence type="ECO:0000259" key="3">
    <source>
        <dbReference type="Pfam" id="PF17667"/>
    </source>
</evidence>
<feature type="domain" description="Fungal-type protein kinase" evidence="3">
    <location>
        <begin position="182"/>
        <end position="330"/>
    </location>
</feature>
<feature type="non-terminal residue" evidence="4">
    <location>
        <position position="1"/>
    </location>
</feature>
<organism evidence="4 5">
    <name type="scientific">Candolleomyces eurysporus</name>
    <dbReference type="NCBI Taxonomy" id="2828524"/>
    <lineage>
        <taxon>Eukaryota</taxon>
        <taxon>Fungi</taxon>
        <taxon>Dikarya</taxon>
        <taxon>Basidiomycota</taxon>
        <taxon>Agaricomycotina</taxon>
        <taxon>Agaricomycetes</taxon>
        <taxon>Agaricomycetidae</taxon>
        <taxon>Agaricales</taxon>
        <taxon>Agaricineae</taxon>
        <taxon>Psathyrellaceae</taxon>
        <taxon>Candolleomyces</taxon>
    </lineage>
</organism>
<evidence type="ECO:0000313" key="4">
    <source>
        <dbReference type="EMBL" id="KAJ2930980.1"/>
    </source>
</evidence>
<dbReference type="OrthoDB" id="3271139at2759"/>
<keyword evidence="2" id="KW-0732">Signal</keyword>
<proteinExistence type="predicted"/>
<accession>A0A9W8MGC9</accession>
<dbReference type="InterPro" id="IPR040976">
    <property type="entry name" value="Pkinase_fungal"/>
</dbReference>
<comment type="caution">
    <text evidence="4">The sequence shown here is derived from an EMBL/GenBank/DDBJ whole genome shotgun (WGS) entry which is preliminary data.</text>
</comment>
<evidence type="ECO:0000256" key="1">
    <source>
        <dbReference type="SAM" id="MobiDB-lite"/>
    </source>
</evidence>
<dbReference type="Pfam" id="PF17667">
    <property type="entry name" value="Pkinase_fungal"/>
    <property type="match status" value="1"/>
</dbReference>
<reference evidence="4" key="1">
    <citation type="submission" date="2022-06" db="EMBL/GenBank/DDBJ databases">
        <title>Genome Sequence of Candolleomyces eurysporus.</title>
        <authorList>
            <person name="Buettner E."/>
        </authorList>
    </citation>
    <scope>NUCLEOTIDE SEQUENCE</scope>
    <source>
        <strain evidence="4">VTCC 930004</strain>
    </source>
</reference>